<keyword evidence="8" id="KW-0963">Cytoplasm</keyword>
<feature type="binding site" evidence="8">
    <location>
        <begin position="10"/>
        <end position="18"/>
    </location>
    <ligand>
        <name>ATP</name>
        <dbReference type="ChEBI" id="CHEBI:30616"/>
    </ligand>
</feature>
<comment type="caution">
    <text evidence="11">The sequence shown here is derived from an EMBL/GenBank/DDBJ whole genome shotgun (WGS) entry which is preliminary data.</text>
</comment>
<feature type="domain" description="Cytidylate kinase" evidence="9">
    <location>
        <begin position="6"/>
        <end position="223"/>
    </location>
</feature>
<dbReference type="InterPro" id="IPR027417">
    <property type="entry name" value="P-loop_NTPase"/>
</dbReference>
<name>A0A316E132_9FLAO</name>
<evidence type="ECO:0000256" key="2">
    <source>
        <dbReference type="ARBA" id="ARBA00022679"/>
    </source>
</evidence>
<evidence type="ECO:0000259" key="9">
    <source>
        <dbReference type="Pfam" id="PF02224"/>
    </source>
</evidence>
<reference evidence="10 13" key="2">
    <citation type="submission" date="2020-07" db="EMBL/GenBank/DDBJ databases">
        <title>The draft genome sequence of Maribacter polysiphoniae KCTC 22021.</title>
        <authorList>
            <person name="Mu L."/>
        </authorList>
    </citation>
    <scope>NUCLEOTIDE SEQUENCE [LARGE SCALE GENOMIC DNA]</scope>
    <source>
        <strain evidence="10 13">KCTC 22021</strain>
    </source>
</reference>
<dbReference type="SUPFAM" id="SSF52540">
    <property type="entry name" value="P-loop containing nucleoside triphosphate hydrolases"/>
    <property type="match status" value="1"/>
</dbReference>
<evidence type="ECO:0000256" key="6">
    <source>
        <dbReference type="ARBA" id="ARBA00047615"/>
    </source>
</evidence>
<organism evidence="11 12">
    <name type="scientific">Maribacter polysiphoniae</name>
    <dbReference type="NCBI Taxonomy" id="429344"/>
    <lineage>
        <taxon>Bacteria</taxon>
        <taxon>Pseudomonadati</taxon>
        <taxon>Bacteroidota</taxon>
        <taxon>Flavobacteriia</taxon>
        <taxon>Flavobacteriales</taxon>
        <taxon>Flavobacteriaceae</taxon>
        <taxon>Maribacter</taxon>
    </lineage>
</organism>
<dbReference type="GO" id="GO:0005829">
    <property type="term" value="C:cytosol"/>
    <property type="evidence" value="ECO:0007669"/>
    <property type="project" value="TreeGrafter"/>
</dbReference>
<keyword evidence="3 8" id="KW-0547">Nucleotide-binding</keyword>
<evidence type="ECO:0000256" key="8">
    <source>
        <dbReference type="HAMAP-Rule" id="MF_00238"/>
    </source>
</evidence>
<evidence type="ECO:0000256" key="4">
    <source>
        <dbReference type="ARBA" id="ARBA00022777"/>
    </source>
</evidence>
<evidence type="ECO:0000256" key="5">
    <source>
        <dbReference type="ARBA" id="ARBA00022840"/>
    </source>
</evidence>
<dbReference type="Proteomes" id="UP000245667">
    <property type="component" value="Unassembled WGS sequence"/>
</dbReference>
<accession>A0A316E132</accession>
<dbReference type="Proteomes" id="UP000651837">
    <property type="component" value="Unassembled WGS sequence"/>
</dbReference>
<dbReference type="GO" id="GO:0005524">
    <property type="term" value="F:ATP binding"/>
    <property type="evidence" value="ECO:0007669"/>
    <property type="project" value="UniProtKB-UniRule"/>
</dbReference>
<dbReference type="CDD" id="cd02020">
    <property type="entry name" value="CMPK"/>
    <property type="match status" value="1"/>
</dbReference>
<evidence type="ECO:0000256" key="3">
    <source>
        <dbReference type="ARBA" id="ARBA00022741"/>
    </source>
</evidence>
<dbReference type="RefSeq" id="WP_109649835.1">
    <property type="nucleotide sequence ID" value="NZ_CAJQNU010000012.1"/>
</dbReference>
<keyword evidence="2 8" id="KW-0808">Transferase</keyword>
<comment type="similarity">
    <text evidence="1 8">Belongs to the cytidylate kinase family. Type 1 subfamily.</text>
</comment>
<dbReference type="HAMAP" id="MF_00238">
    <property type="entry name" value="Cytidyl_kinase_type1"/>
    <property type="match status" value="1"/>
</dbReference>
<evidence type="ECO:0000313" key="11">
    <source>
        <dbReference type="EMBL" id="PWK24081.1"/>
    </source>
</evidence>
<dbReference type="EMBL" id="QGGQ01000003">
    <property type="protein sequence ID" value="PWK24081.1"/>
    <property type="molecule type" value="Genomic_DNA"/>
</dbReference>
<keyword evidence="13" id="KW-1185">Reference proteome</keyword>
<dbReference type="InterPro" id="IPR003136">
    <property type="entry name" value="Cytidylate_kin"/>
</dbReference>
<proteinExistence type="inferred from homology"/>
<dbReference type="PANTHER" id="PTHR21299">
    <property type="entry name" value="CYTIDYLATE KINASE/PANTOATE-BETA-ALANINE LIGASE"/>
    <property type="match status" value="1"/>
</dbReference>
<keyword evidence="4 8" id="KW-0418">Kinase</keyword>
<evidence type="ECO:0000256" key="1">
    <source>
        <dbReference type="ARBA" id="ARBA00009427"/>
    </source>
</evidence>
<comment type="catalytic activity">
    <reaction evidence="7 8">
        <text>CMP + ATP = CDP + ADP</text>
        <dbReference type="Rhea" id="RHEA:11600"/>
        <dbReference type="ChEBI" id="CHEBI:30616"/>
        <dbReference type="ChEBI" id="CHEBI:58069"/>
        <dbReference type="ChEBI" id="CHEBI:60377"/>
        <dbReference type="ChEBI" id="CHEBI:456216"/>
        <dbReference type="EC" id="2.7.4.25"/>
    </reaction>
</comment>
<dbReference type="Pfam" id="PF02224">
    <property type="entry name" value="Cytidylate_kin"/>
    <property type="match status" value="1"/>
</dbReference>
<evidence type="ECO:0000313" key="10">
    <source>
        <dbReference type="EMBL" id="MBD1260785.1"/>
    </source>
</evidence>
<protein>
    <recommendedName>
        <fullName evidence="8">Cytidylate kinase</fullName>
        <shortName evidence="8">CK</shortName>
        <ecNumber evidence="8">2.7.4.25</ecNumber>
    </recommendedName>
    <alternativeName>
        <fullName evidence="8">Cytidine monophosphate kinase</fullName>
        <shortName evidence="8">CMP kinase</shortName>
    </alternativeName>
</protein>
<dbReference type="OrthoDB" id="9807434at2"/>
<dbReference type="PANTHER" id="PTHR21299:SF2">
    <property type="entry name" value="CYTIDYLATE KINASE"/>
    <property type="match status" value="1"/>
</dbReference>
<evidence type="ECO:0000313" key="12">
    <source>
        <dbReference type="Proteomes" id="UP000245667"/>
    </source>
</evidence>
<dbReference type="GO" id="GO:0006220">
    <property type="term" value="P:pyrimidine nucleotide metabolic process"/>
    <property type="evidence" value="ECO:0007669"/>
    <property type="project" value="UniProtKB-UniRule"/>
</dbReference>
<dbReference type="NCBIfam" id="TIGR00017">
    <property type="entry name" value="cmk"/>
    <property type="match status" value="1"/>
</dbReference>
<evidence type="ECO:0000256" key="7">
    <source>
        <dbReference type="ARBA" id="ARBA00048478"/>
    </source>
</evidence>
<keyword evidence="5 8" id="KW-0067">ATP-binding</keyword>
<reference evidence="11 12" key="1">
    <citation type="submission" date="2018-05" db="EMBL/GenBank/DDBJ databases">
        <title>Genomic Encyclopedia of Archaeal and Bacterial Type Strains, Phase II (KMG-II): from individual species to whole genera.</title>
        <authorList>
            <person name="Goeker M."/>
        </authorList>
    </citation>
    <scope>NUCLEOTIDE SEQUENCE [LARGE SCALE GENOMIC DNA]</scope>
    <source>
        <strain evidence="11 12">DSM 23514</strain>
    </source>
</reference>
<comment type="subcellular location">
    <subcellularLocation>
        <location evidence="8">Cytoplasm</location>
    </subcellularLocation>
</comment>
<dbReference type="EC" id="2.7.4.25" evidence="8"/>
<dbReference type="Gene3D" id="3.40.50.300">
    <property type="entry name" value="P-loop containing nucleotide triphosphate hydrolases"/>
    <property type="match status" value="1"/>
</dbReference>
<dbReference type="GO" id="GO:0015949">
    <property type="term" value="P:nucleobase-containing small molecule interconversion"/>
    <property type="evidence" value="ECO:0007669"/>
    <property type="project" value="TreeGrafter"/>
</dbReference>
<dbReference type="InterPro" id="IPR011994">
    <property type="entry name" value="Cytidylate_kinase_dom"/>
</dbReference>
<gene>
    <name evidence="8" type="primary">cmk</name>
    <name evidence="10" type="ORF">HZY62_09325</name>
    <name evidence="11" type="ORF">LX92_01667</name>
</gene>
<evidence type="ECO:0000313" key="13">
    <source>
        <dbReference type="Proteomes" id="UP000651837"/>
    </source>
</evidence>
<dbReference type="EMBL" id="JACWLN010000003">
    <property type="protein sequence ID" value="MBD1260785.1"/>
    <property type="molecule type" value="Genomic_DNA"/>
</dbReference>
<dbReference type="GO" id="GO:0036431">
    <property type="term" value="F:dCMP kinase activity"/>
    <property type="evidence" value="ECO:0007669"/>
    <property type="project" value="InterPro"/>
</dbReference>
<sequence>MEKITIAIDGYSSTGKSTIAKQLAKALNYIYVDTGAMYRAVTLYAMRNGFVSENACDVEALIASLQDIELRFVYNDAAGFAEMYLNDENVEREIRTMEVSKLVSKVATIENVRQKLVAIQQKMGLEKGIVMDGRDIGTVVFPNAELKIFMTASPEKRATRRYKELLDKGEEVKYSEVLKNVEHRDYVDSHREISPLRKAGDAIVFDNSDMGLEDQFSRILDFANRVINKQKKDVH</sequence>
<comment type="catalytic activity">
    <reaction evidence="6 8">
        <text>dCMP + ATP = dCDP + ADP</text>
        <dbReference type="Rhea" id="RHEA:25094"/>
        <dbReference type="ChEBI" id="CHEBI:30616"/>
        <dbReference type="ChEBI" id="CHEBI:57566"/>
        <dbReference type="ChEBI" id="CHEBI:58593"/>
        <dbReference type="ChEBI" id="CHEBI:456216"/>
        <dbReference type="EC" id="2.7.4.25"/>
    </reaction>
</comment>
<dbReference type="AlphaFoldDB" id="A0A316E132"/>